<dbReference type="OrthoDB" id="69276at2"/>
<dbReference type="Proteomes" id="UP000192582">
    <property type="component" value="Unassembled WGS sequence"/>
</dbReference>
<name>A0A1W1UJG2_9DEIO</name>
<dbReference type="EMBL" id="FWWU01000005">
    <property type="protein sequence ID" value="SMB81182.1"/>
    <property type="molecule type" value="Genomic_DNA"/>
</dbReference>
<keyword evidence="1" id="KW-0732">Signal</keyword>
<dbReference type="RefSeq" id="WP_084045868.1">
    <property type="nucleotide sequence ID" value="NZ_FWWU01000005.1"/>
</dbReference>
<feature type="chain" id="PRO_5012484099" description="Rhodanese domain-containing protein" evidence="1">
    <location>
        <begin position="23"/>
        <end position="184"/>
    </location>
</feature>
<feature type="signal peptide" evidence="1">
    <location>
        <begin position="1"/>
        <end position="22"/>
    </location>
</feature>
<reference evidence="2 3" key="1">
    <citation type="submission" date="2017-04" db="EMBL/GenBank/DDBJ databases">
        <authorList>
            <person name="Afonso C.L."/>
            <person name="Miller P.J."/>
            <person name="Scott M.A."/>
            <person name="Spackman E."/>
            <person name="Goraichik I."/>
            <person name="Dimitrov K.M."/>
            <person name="Suarez D.L."/>
            <person name="Swayne D.E."/>
        </authorList>
    </citation>
    <scope>NUCLEOTIDE SEQUENCE [LARGE SCALE GENOMIC DNA]</scope>
    <source>
        <strain evidence="2 3">KR-140</strain>
    </source>
</reference>
<evidence type="ECO:0008006" key="4">
    <source>
        <dbReference type="Google" id="ProtNLM"/>
    </source>
</evidence>
<dbReference type="STRING" id="695939.SAMN00790413_04494"/>
<protein>
    <recommendedName>
        <fullName evidence="4">Rhodanese domain-containing protein</fullName>
    </recommendedName>
</protein>
<proteinExistence type="predicted"/>
<dbReference type="AlphaFoldDB" id="A0A1W1UJG2"/>
<evidence type="ECO:0000256" key="1">
    <source>
        <dbReference type="SAM" id="SignalP"/>
    </source>
</evidence>
<evidence type="ECO:0000313" key="2">
    <source>
        <dbReference type="EMBL" id="SMB81182.1"/>
    </source>
</evidence>
<accession>A0A1W1UJG2</accession>
<sequence length="184" mass="20038">MRKPTILLPLFLASLALGSAHAVQPKAQQLATFKVAALARVNVSDVAFRAADLQPETVTIAGDYLYKRDLQAKAYDLDAFLKARIPNVEELAAEGAQIMFWCIDGYAPMARLSDVLGKGGLIAVADAQAPADVRWPDAPYKDTVLKADAIGNYVVWRTAQFPAKPQPWGLETIYILPKDASIKK</sequence>
<keyword evidence="3" id="KW-1185">Reference proteome</keyword>
<evidence type="ECO:0000313" key="3">
    <source>
        <dbReference type="Proteomes" id="UP000192582"/>
    </source>
</evidence>
<organism evidence="2 3">
    <name type="scientific">Deinococcus hopiensis KR-140</name>
    <dbReference type="NCBI Taxonomy" id="695939"/>
    <lineage>
        <taxon>Bacteria</taxon>
        <taxon>Thermotogati</taxon>
        <taxon>Deinococcota</taxon>
        <taxon>Deinococci</taxon>
        <taxon>Deinococcales</taxon>
        <taxon>Deinococcaceae</taxon>
        <taxon>Deinococcus</taxon>
    </lineage>
</organism>
<gene>
    <name evidence="2" type="ORF">SAMN00790413_04494</name>
</gene>